<proteinExistence type="predicted"/>
<evidence type="ECO:0000313" key="3">
    <source>
        <dbReference type="Proteomes" id="UP000184287"/>
    </source>
</evidence>
<keyword evidence="3" id="KW-1185">Reference proteome</keyword>
<dbReference type="EMBL" id="FQUQ01000001">
    <property type="protein sequence ID" value="SHE46504.1"/>
    <property type="molecule type" value="Genomic_DNA"/>
</dbReference>
<gene>
    <name evidence="2" type="ORF">SAMN04488522_101274</name>
</gene>
<reference evidence="3" key="1">
    <citation type="submission" date="2016-11" db="EMBL/GenBank/DDBJ databases">
        <authorList>
            <person name="Varghese N."/>
            <person name="Submissions S."/>
        </authorList>
    </citation>
    <scope>NUCLEOTIDE SEQUENCE [LARGE SCALE GENOMIC DNA]</scope>
    <source>
        <strain evidence="3">DSM 16990</strain>
    </source>
</reference>
<evidence type="ECO:0000313" key="2">
    <source>
        <dbReference type="EMBL" id="SHE46504.1"/>
    </source>
</evidence>
<feature type="coiled-coil region" evidence="1">
    <location>
        <begin position="117"/>
        <end position="144"/>
    </location>
</feature>
<dbReference type="Proteomes" id="UP000184287">
    <property type="component" value="Unassembled WGS sequence"/>
</dbReference>
<keyword evidence="2" id="KW-0418">Kinase</keyword>
<dbReference type="OrthoDB" id="761118at2"/>
<name>A0A1M4TQ28_9SPHI</name>
<keyword evidence="1" id="KW-0175">Coiled coil</keyword>
<dbReference type="SUPFAM" id="SSF51206">
    <property type="entry name" value="cAMP-binding domain-like"/>
    <property type="match status" value="1"/>
</dbReference>
<dbReference type="Gene3D" id="2.60.120.10">
    <property type="entry name" value="Jelly Rolls"/>
    <property type="match status" value="1"/>
</dbReference>
<dbReference type="InterPro" id="IPR014710">
    <property type="entry name" value="RmlC-like_jellyroll"/>
</dbReference>
<keyword evidence="2" id="KW-0808">Transferase</keyword>
<organism evidence="2 3">
    <name type="scientific">Pedobacter caeni</name>
    <dbReference type="NCBI Taxonomy" id="288992"/>
    <lineage>
        <taxon>Bacteria</taxon>
        <taxon>Pseudomonadati</taxon>
        <taxon>Bacteroidota</taxon>
        <taxon>Sphingobacteriia</taxon>
        <taxon>Sphingobacteriales</taxon>
        <taxon>Sphingobacteriaceae</taxon>
        <taxon>Pedobacter</taxon>
    </lineage>
</organism>
<protein>
    <submittedName>
        <fullName evidence="2">cAMP-binding domain of CRP or a regulatory subunit of cAMP-dependent protein kinases</fullName>
    </submittedName>
</protein>
<sequence length="196" mass="23007">MHRTMLFNQMIEVMQRFYPISSALILQLSQVIHFIDYRAGYTILNYKEIQKFIWFQLKGTSAEMTRDIVNSGEFASWFWFVGDFIYTTPGFFSQQPSESAIVILEDSSFIYISIEDFTALKRQFLEAESLIEKLRDNYKVLRTQHAADMKRTALERARNLCHNHPHLLKICSRKQLASFLSMSPDTLTRSLKKLTN</sequence>
<accession>A0A1M4TQ28</accession>
<dbReference type="InterPro" id="IPR018490">
    <property type="entry name" value="cNMP-bd_dom_sf"/>
</dbReference>
<dbReference type="GO" id="GO:0016301">
    <property type="term" value="F:kinase activity"/>
    <property type="evidence" value="ECO:0007669"/>
    <property type="project" value="UniProtKB-KW"/>
</dbReference>
<dbReference type="AlphaFoldDB" id="A0A1M4TQ28"/>
<dbReference type="RefSeq" id="WP_143166659.1">
    <property type="nucleotide sequence ID" value="NZ_FQUQ01000001.1"/>
</dbReference>
<dbReference type="STRING" id="288992.SAMN04488522_101274"/>
<evidence type="ECO:0000256" key="1">
    <source>
        <dbReference type="SAM" id="Coils"/>
    </source>
</evidence>